<comment type="similarity">
    <text evidence="1">Belongs to the LOR family.</text>
</comment>
<dbReference type="EMBL" id="BHYK01000005">
    <property type="protein sequence ID" value="GCD09628.1"/>
    <property type="molecule type" value="Genomic_DNA"/>
</dbReference>
<gene>
    <name evidence="2" type="ORF">Ctaglu_12510</name>
</gene>
<dbReference type="RefSeq" id="WP_124999210.1">
    <property type="nucleotide sequence ID" value="NZ_BHYK01000005.1"/>
</dbReference>
<proteinExistence type="inferred from homology"/>
<dbReference type="InterPro" id="IPR025659">
    <property type="entry name" value="Tubby-like_C"/>
</dbReference>
<evidence type="ECO:0000313" key="2">
    <source>
        <dbReference type="EMBL" id="GCD09628.1"/>
    </source>
</evidence>
<reference evidence="2 3" key="1">
    <citation type="submission" date="2018-11" db="EMBL/GenBank/DDBJ databases">
        <title>Genome sequencing and assembly of Clostridium tagluense strain A121.</title>
        <authorList>
            <person name="Murakami T."/>
            <person name="Segawa T."/>
            <person name="Shcherbakova V.A."/>
            <person name="Mori H."/>
            <person name="Yoshimura Y."/>
        </authorList>
    </citation>
    <scope>NUCLEOTIDE SEQUENCE [LARGE SCALE GENOMIC DNA]</scope>
    <source>
        <strain evidence="2 3">A121</strain>
    </source>
</reference>
<organism evidence="2 3">
    <name type="scientific">Clostridium tagluense</name>
    <dbReference type="NCBI Taxonomy" id="360422"/>
    <lineage>
        <taxon>Bacteria</taxon>
        <taxon>Bacillati</taxon>
        <taxon>Bacillota</taxon>
        <taxon>Clostridia</taxon>
        <taxon>Eubacteriales</taxon>
        <taxon>Clostridiaceae</taxon>
        <taxon>Clostridium</taxon>
    </lineage>
</organism>
<dbReference type="Proteomes" id="UP000287872">
    <property type="component" value="Unassembled WGS sequence"/>
</dbReference>
<accession>A0A401UJA9</accession>
<dbReference type="SUPFAM" id="SSF54518">
    <property type="entry name" value="Tubby C-terminal domain-like"/>
    <property type="match status" value="1"/>
</dbReference>
<dbReference type="InterPro" id="IPR007612">
    <property type="entry name" value="LOR"/>
</dbReference>
<dbReference type="Gene3D" id="2.40.160.200">
    <property type="entry name" value="LURP1-related"/>
    <property type="match status" value="1"/>
</dbReference>
<evidence type="ECO:0000256" key="1">
    <source>
        <dbReference type="ARBA" id="ARBA00005437"/>
    </source>
</evidence>
<sequence length="163" mass="18958">MKFYIREKIFSIGDKFSIQDASGNDVFNVEGKVFSIGNKLKIYDVDNNEIVYIEQKLFKLLPEYNIYLNGNYAARVKKEFTFFSNRFDIDSNMGNYEIEGDFLAHDFSITKNSSTVAQVNKKWLSWGDTYEIDINEQENYAFILAMVIVVDQVLHDNKKNNNG</sequence>
<dbReference type="Pfam" id="PF04525">
    <property type="entry name" value="LOR"/>
    <property type="match status" value="1"/>
</dbReference>
<dbReference type="InterPro" id="IPR038595">
    <property type="entry name" value="LOR_sf"/>
</dbReference>
<name>A0A401UJA9_9CLOT</name>
<dbReference type="PANTHER" id="PTHR31087">
    <property type="match status" value="1"/>
</dbReference>
<dbReference type="PANTHER" id="PTHR31087:SF161">
    <property type="entry name" value="TUBBY C 2 FAMILY PROTEIN"/>
    <property type="match status" value="1"/>
</dbReference>
<keyword evidence="3" id="KW-1185">Reference proteome</keyword>
<protein>
    <recommendedName>
        <fullName evidence="4">LURP-one-related family protein</fullName>
    </recommendedName>
</protein>
<evidence type="ECO:0008006" key="4">
    <source>
        <dbReference type="Google" id="ProtNLM"/>
    </source>
</evidence>
<dbReference type="OrthoDB" id="652307at2"/>
<dbReference type="AlphaFoldDB" id="A0A401UJA9"/>
<evidence type="ECO:0000313" key="3">
    <source>
        <dbReference type="Proteomes" id="UP000287872"/>
    </source>
</evidence>
<comment type="caution">
    <text evidence="2">The sequence shown here is derived from an EMBL/GenBank/DDBJ whole genome shotgun (WGS) entry which is preliminary data.</text>
</comment>